<evidence type="ECO:0000256" key="1">
    <source>
        <dbReference type="PROSITE-ProRule" id="PRU00325"/>
    </source>
</evidence>
<keyword evidence="4" id="KW-1185">Reference proteome</keyword>
<dbReference type="RefSeq" id="WP_277104870.1">
    <property type="nucleotide sequence ID" value="NZ_BAAAJS010000073.1"/>
</dbReference>
<dbReference type="PROSITE" id="PS50966">
    <property type="entry name" value="ZF_SWIM"/>
    <property type="match status" value="1"/>
</dbReference>
<feature type="domain" description="SWIM-type" evidence="2">
    <location>
        <begin position="403"/>
        <end position="446"/>
    </location>
</feature>
<gene>
    <name evidence="3" type="ORF">J2S37_002813</name>
</gene>
<organism evidence="3 4">
    <name type="scientific">Corynebacterium felinum</name>
    <dbReference type="NCBI Taxonomy" id="131318"/>
    <lineage>
        <taxon>Bacteria</taxon>
        <taxon>Bacillati</taxon>
        <taxon>Actinomycetota</taxon>
        <taxon>Actinomycetes</taxon>
        <taxon>Mycobacteriales</taxon>
        <taxon>Corynebacteriaceae</taxon>
        <taxon>Corynebacterium</taxon>
    </lineage>
</organism>
<evidence type="ECO:0000313" key="4">
    <source>
        <dbReference type="Proteomes" id="UP001183619"/>
    </source>
</evidence>
<name>A0ABU2BCD4_9CORY</name>
<dbReference type="Proteomes" id="UP001183619">
    <property type="component" value="Unassembled WGS sequence"/>
</dbReference>
<keyword evidence="1" id="KW-0863">Zinc-finger</keyword>
<sequence>MSRTFSATTVFDDSGLDIALAPGLGVEGVEVSPSFFHGFATHPQVLARGLVTLADITATRYFNYVPTNERDPILSAHGDRLRAECFSACNGVYACLEINEKGLDGGEIGRGTTNVDLSPASRAVLSAIPARSLLHVDVGAEGLTASTLEESLTERPVEMPERWVRALGNASSMHREFHEVFSVPQSGARAFLASLPSATGTGKAGWLTNQRGMVKVSARKTPSAVYVQGLHRLSAMKRLLTHVQSMSFHAPVESNSTAGAMVSLELPGARLTLGLTDEEWRGHSGEGSLLVDLAQPQVKEDAALLSALLSFEPIIDVDRLAREAALSPKRVEAALAVLAASGRVGWDIHDHAYFHRELPDNPDAIEKANPRLVSARKLVADNALRPLEGSPRTWIVRSGDAEYQTTLGENPEVPEDGARCTCSWYLAHAGNRGPCKHVLAASMISSGSDIQPEKHSLTLTGSEAAKA</sequence>
<evidence type="ECO:0000259" key="2">
    <source>
        <dbReference type="PROSITE" id="PS50966"/>
    </source>
</evidence>
<dbReference type="Pfam" id="PF04434">
    <property type="entry name" value="SWIM"/>
    <property type="match status" value="1"/>
</dbReference>
<evidence type="ECO:0000313" key="3">
    <source>
        <dbReference type="EMBL" id="MDR7356275.1"/>
    </source>
</evidence>
<keyword evidence="1" id="KW-0862">Zinc</keyword>
<comment type="caution">
    <text evidence="3">The sequence shown here is derived from an EMBL/GenBank/DDBJ whole genome shotgun (WGS) entry which is preliminary data.</text>
</comment>
<accession>A0ABU2BCD4</accession>
<reference evidence="3 4" key="1">
    <citation type="submission" date="2023-07" db="EMBL/GenBank/DDBJ databases">
        <title>Sequencing the genomes of 1000 actinobacteria strains.</title>
        <authorList>
            <person name="Klenk H.-P."/>
        </authorList>
    </citation>
    <scope>NUCLEOTIDE SEQUENCE [LARGE SCALE GENOMIC DNA]</scope>
    <source>
        <strain evidence="3 4">DSM 44508</strain>
    </source>
</reference>
<protein>
    <recommendedName>
        <fullName evidence="2">SWIM-type domain-containing protein</fullName>
    </recommendedName>
</protein>
<keyword evidence="1" id="KW-0479">Metal-binding</keyword>
<dbReference type="EMBL" id="JAVDYF010000001">
    <property type="protein sequence ID" value="MDR7356275.1"/>
    <property type="molecule type" value="Genomic_DNA"/>
</dbReference>
<proteinExistence type="predicted"/>
<dbReference type="InterPro" id="IPR007527">
    <property type="entry name" value="Znf_SWIM"/>
</dbReference>